<dbReference type="EMBL" id="JAQQWL010000004">
    <property type="protein sequence ID" value="KAK8076742.1"/>
    <property type="molecule type" value="Genomic_DNA"/>
</dbReference>
<feature type="compositionally biased region" description="Basic and acidic residues" evidence="1">
    <location>
        <begin position="364"/>
        <end position="373"/>
    </location>
</feature>
<feature type="compositionally biased region" description="Basic residues" evidence="1">
    <location>
        <begin position="145"/>
        <end position="154"/>
    </location>
</feature>
<evidence type="ECO:0000313" key="3">
    <source>
        <dbReference type="Proteomes" id="UP001480595"/>
    </source>
</evidence>
<feature type="compositionally biased region" description="Low complexity" evidence="1">
    <location>
        <begin position="56"/>
        <end position="67"/>
    </location>
</feature>
<dbReference type="Proteomes" id="UP001480595">
    <property type="component" value="Unassembled WGS sequence"/>
</dbReference>
<feature type="region of interest" description="Disordered" evidence="1">
    <location>
        <begin position="325"/>
        <end position="423"/>
    </location>
</feature>
<keyword evidence="3" id="KW-1185">Reference proteome</keyword>
<name>A0ABR1VZR3_9PEZI</name>
<dbReference type="GeneID" id="92088486"/>
<feature type="compositionally biased region" description="Basic and acidic residues" evidence="1">
    <location>
        <begin position="325"/>
        <end position="351"/>
    </location>
</feature>
<organism evidence="2 3">
    <name type="scientific">Apiospora phragmitis</name>
    <dbReference type="NCBI Taxonomy" id="2905665"/>
    <lineage>
        <taxon>Eukaryota</taxon>
        <taxon>Fungi</taxon>
        <taxon>Dikarya</taxon>
        <taxon>Ascomycota</taxon>
        <taxon>Pezizomycotina</taxon>
        <taxon>Sordariomycetes</taxon>
        <taxon>Xylariomycetidae</taxon>
        <taxon>Amphisphaeriales</taxon>
        <taxon>Apiosporaceae</taxon>
        <taxon>Apiospora</taxon>
    </lineage>
</organism>
<gene>
    <name evidence="2" type="ORF">PG994_004014</name>
</gene>
<dbReference type="RefSeq" id="XP_066719701.1">
    <property type="nucleotide sequence ID" value="XM_066855423.1"/>
</dbReference>
<feature type="region of interest" description="Disordered" evidence="1">
    <location>
        <begin position="217"/>
        <end position="238"/>
    </location>
</feature>
<feature type="compositionally biased region" description="Polar residues" evidence="1">
    <location>
        <begin position="76"/>
        <end position="88"/>
    </location>
</feature>
<feature type="compositionally biased region" description="Basic and acidic residues" evidence="1">
    <location>
        <begin position="39"/>
        <end position="51"/>
    </location>
</feature>
<accession>A0ABR1VZR3</accession>
<feature type="compositionally biased region" description="Basic and acidic residues" evidence="1">
    <location>
        <begin position="478"/>
        <end position="487"/>
    </location>
</feature>
<comment type="caution">
    <text evidence="2">The sequence shown here is derived from an EMBL/GenBank/DDBJ whole genome shotgun (WGS) entry which is preliminary data.</text>
</comment>
<feature type="region of interest" description="Disordered" evidence="1">
    <location>
        <begin position="455"/>
        <end position="496"/>
    </location>
</feature>
<evidence type="ECO:0000313" key="2">
    <source>
        <dbReference type="EMBL" id="KAK8076742.1"/>
    </source>
</evidence>
<feature type="region of interest" description="Disordered" evidence="1">
    <location>
        <begin position="30"/>
        <end position="170"/>
    </location>
</feature>
<reference evidence="2 3" key="1">
    <citation type="submission" date="2023-01" db="EMBL/GenBank/DDBJ databases">
        <title>Analysis of 21 Apiospora genomes using comparative genomics revels a genus with tremendous synthesis potential of carbohydrate active enzymes and secondary metabolites.</title>
        <authorList>
            <person name="Sorensen T."/>
        </authorList>
    </citation>
    <scope>NUCLEOTIDE SEQUENCE [LARGE SCALE GENOMIC DNA]</scope>
    <source>
        <strain evidence="2 3">CBS 135458</strain>
    </source>
</reference>
<sequence>MPPNDPESTNPFVRFKHRVDDQISQTVRSIWSVPSSSDNKIRDEGVARTLRDAWPTTNTSSDDSSSTALTKDENINSHGNSDNGSPTSREFAALESAISHTLRDETVQSTSSTHPPPPPPRRQCPRPLHLPRRLRGPTSRELRPTARRPRRPRRAPPTQQRGPDGPLARAAAAPGFTVRPQRQHHAVSLARRARRLAGRRGAPRPLGRLLQPARGLPARRAAHRVRRDERPVPARALGGPGQDYIRNFIGDAAACEEERMWRRAQRFLGVGGWGGGSSSSPTLGELMALGGPAGFPFGKLLGDDDTQNTPLAGLLAWGARVLESAERDARRPREADTSEDLYRNVESDYARNSHPRSGGSIPESSRDWPEPIRDWTLVAPPISRDVTPLQRGGETGKNDNSNNKSENAEWTEEFPEPDGGKTVKSVARKVGPWMTHETVKTTRYDADGNVVQRMTQSQHLASKEFKWSSGSGSEDEEKQNKGEDKSSSGKGWFWTK</sequence>
<protein>
    <submittedName>
        <fullName evidence="2">Uncharacterized protein</fullName>
    </submittedName>
</protein>
<proteinExistence type="predicted"/>
<evidence type="ECO:0000256" key="1">
    <source>
        <dbReference type="SAM" id="MobiDB-lite"/>
    </source>
</evidence>